<evidence type="ECO:0000313" key="1">
    <source>
        <dbReference type="Proteomes" id="UP000036681"/>
    </source>
</evidence>
<proteinExistence type="predicted"/>
<name>A0A0M3I0J8_ASCLU</name>
<sequence>MGLFANPFEGDLGSFGRTYIPVSFENPCFITEWWKAVRREDVLFVQGEGGRGAIRAGGEEGVWDSESRKRSVEATVFGQAVPL</sequence>
<protein>
    <submittedName>
        <fullName evidence="2">BPL/LPL catalytic domain-containing protein</fullName>
    </submittedName>
</protein>
<accession>A0A0M3I0J8</accession>
<organism evidence="1 2">
    <name type="scientific">Ascaris lumbricoides</name>
    <name type="common">Giant roundworm</name>
    <dbReference type="NCBI Taxonomy" id="6252"/>
    <lineage>
        <taxon>Eukaryota</taxon>
        <taxon>Metazoa</taxon>
        <taxon>Ecdysozoa</taxon>
        <taxon>Nematoda</taxon>
        <taxon>Chromadorea</taxon>
        <taxon>Rhabditida</taxon>
        <taxon>Spirurina</taxon>
        <taxon>Ascaridomorpha</taxon>
        <taxon>Ascaridoidea</taxon>
        <taxon>Ascarididae</taxon>
        <taxon>Ascaris</taxon>
    </lineage>
</organism>
<dbReference type="Proteomes" id="UP000036681">
    <property type="component" value="Unplaced"/>
</dbReference>
<keyword evidence="1" id="KW-1185">Reference proteome</keyword>
<reference evidence="2" key="1">
    <citation type="submission" date="2017-02" db="UniProtKB">
        <authorList>
            <consortium name="WormBaseParasite"/>
        </authorList>
    </citation>
    <scope>IDENTIFICATION</scope>
</reference>
<dbReference type="WBParaSite" id="ALUE_0000966501-mRNA-1">
    <property type="protein sequence ID" value="ALUE_0000966501-mRNA-1"/>
    <property type="gene ID" value="ALUE_0000966501"/>
</dbReference>
<evidence type="ECO:0000313" key="2">
    <source>
        <dbReference type="WBParaSite" id="ALUE_0000966501-mRNA-1"/>
    </source>
</evidence>
<dbReference type="AlphaFoldDB" id="A0A0M3I0J8"/>